<dbReference type="AlphaFoldDB" id="A0AAD9IJ20"/>
<dbReference type="GO" id="GO:0004619">
    <property type="term" value="F:phosphoglycerate mutase activity"/>
    <property type="evidence" value="ECO:0007669"/>
    <property type="project" value="UniProtKB-EC"/>
</dbReference>
<dbReference type="Pfam" id="PF10143">
    <property type="entry name" value="PhosphMutase"/>
    <property type="match status" value="1"/>
</dbReference>
<keyword evidence="8" id="KW-1185">Reference proteome</keyword>
<dbReference type="GO" id="GO:0046872">
    <property type="term" value="F:metal ion binding"/>
    <property type="evidence" value="ECO:0007669"/>
    <property type="project" value="InterPro"/>
</dbReference>
<name>A0AAD9IJ20_PROWI</name>
<reference evidence="7" key="1">
    <citation type="submission" date="2021-01" db="EMBL/GenBank/DDBJ databases">
        <authorList>
            <person name="Eckstrom K.M.E."/>
        </authorList>
    </citation>
    <scope>NUCLEOTIDE SEQUENCE</scope>
    <source>
        <strain evidence="7">UVCC 0001</strain>
    </source>
</reference>
<dbReference type="Gene3D" id="3.40.720.10">
    <property type="entry name" value="Alkaline Phosphatase, subunit A"/>
    <property type="match status" value="2"/>
</dbReference>
<evidence type="ECO:0000313" key="8">
    <source>
        <dbReference type="Proteomes" id="UP001255856"/>
    </source>
</evidence>
<dbReference type="GO" id="GO:0006096">
    <property type="term" value="P:glycolytic process"/>
    <property type="evidence" value="ECO:0007669"/>
    <property type="project" value="UniProtKB-KW"/>
</dbReference>
<dbReference type="InterPro" id="IPR004456">
    <property type="entry name" value="Pglycerate_mutase_ApgM"/>
</dbReference>
<evidence type="ECO:0000259" key="6">
    <source>
        <dbReference type="Pfam" id="PF01676"/>
    </source>
</evidence>
<evidence type="ECO:0000256" key="1">
    <source>
        <dbReference type="ARBA" id="ARBA00000370"/>
    </source>
</evidence>
<dbReference type="CDD" id="cd16011">
    <property type="entry name" value="iPGM_like"/>
    <property type="match status" value="1"/>
</dbReference>
<comment type="pathway">
    <text evidence="3">Carbohydrate degradation.</text>
</comment>
<comment type="similarity">
    <text evidence="4">Belongs to the BPG-independent phosphoglycerate mutase family. A-PGAM subfamily.</text>
</comment>
<evidence type="ECO:0000256" key="2">
    <source>
        <dbReference type="ARBA" id="ARBA00002315"/>
    </source>
</evidence>
<feature type="domain" description="Metalloenzyme" evidence="6">
    <location>
        <begin position="11"/>
        <end position="409"/>
    </location>
</feature>
<comment type="caution">
    <text evidence="7">The sequence shown here is derived from an EMBL/GenBank/DDBJ whole genome shotgun (WGS) entry which is preliminary data.</text>
</comment>
<dbReference type="PANTHER" id="PTHR31209:SF0">
    <property type="entry name" value="METALLOENZYME DOMAIN-CONTAINING PROTEIN"/>
    <property type="match status" value="1"/>
</dbReference>
<dbReference type="Proteomes" id="UP001255856">
    <property type="component" value="Unassembled WGS sequence"/>
</dbReference>
<evidence type="ECO:0000256" key="3">
    <source>
        <dbReference type="ARBA" id="ARBA00004921"/>
    </source>
</evidence>
<dbReference type="InterPro" id="IPR017850">
    <property type="entry name" value="Alkaline_phosphatase_core_sf"/>
</dbReference>
<protein>
    <recommendedName>
        <fullName evidence="6">Metalloenzyme domain-containing protein</fullName>
    </recommendedName>
</protein>
<organism evidence="7 8">
    <name type="scientific">Prototheca wickerhamii</name>
    <dbReference type="NCBI Taxonomy" id="3111"/>
    <lineage>
        <taxon>Eukaryota</taxon>
        <taxon>Viridiplantae</taxon>
        <taxon>Chlorophyta</taxon>
        <taxon>core chlorophytes</taxon>
        <taxon>Trebouxiophyceae</taxon>
        <taxon>Chlorellales</taxon>
        <taxon>Chlorellaceae</taxon>
        <taxon>Prototheca</taxon>
    </lineage>
</organism>
<dbReference type="EMBL" id="JASFZW010000004">
    <property type="protein sequence ID" value="KAK2078493.1"/>
    <property type="molecule type" value="Genomic_DNA"/>
</dbReference>
<evidence type="ECO:0000313" key="7">
    <source>
        <dbReference type="EMBL" id="KAK2078493.1"/>
    </source>
</evidence>
<evidence type="ECO:0000256" key="4">
    <source>
        <dbReference type="ARBA" id="ARBA00005524"/>
    </source>
</evidence>
<dbReference type="Pfam" id="PF01676">
    <property type="entry name" value="Metalloenzyme"/>
    <property type="match status" value="1"/>
</dbReference>
<gene>
    <name evidence="7" type="ORF">QBZ16_003333</name>
</gene>
<proteinExistence type="inferred from homology"/>
<accession>A0AAD9IJ20</accession>
<comment type="catalytic activity">
    <reaction evidence="1">
        <text>(2R)-2-phosphoglycerate = (2R)-3-phosphoglycerate</text>
        <dbReference type="Rhea" id="RHEA:15901"/>
        <dbReference type="ChEBI" id="CHEBI:58272"/>
        <dbReference type="ChEBI" id="CHEBI:58289"/>
        <dbReference type="EC" id="5.4.2.12"/>
    </reaction>
</comment>
<dbReference type="InterPro" id="IPR006124">
    <property type="entry name" value="Metalloenzyme"/>
</dbReference>
<keyword evidence="5" id="KW-0324">Glycolysis</keyword>
<evidence type="ECO:0000256" key="5">
    <source>
        <dbReference type="ARBA" id="ARBA00023152"/>
    </source>
</evidence>
<dbReference type="PANTHER" id="PTHR31209">
    <property type="entry name" value="COFACTOR-INDEPENDENT PHOSPHOGLYCERATE MUTASE"/>
    <property type="match status" value="1"/>
</dbReference>
<sequence>MPDARATLGETIVFVLIDGIGDVGVAEFGGRTPLQAARTPVMDAVAAAGLNGLMDPVAPGLACGSDTAHLSLLGYDPRGCYRGRGAFESLGAGLPMRAGDIAFKANFACVDEATGVVVSRRADRRFEAEGPALCAALDGLPLPGFPELTLRVRYATEHRAGVVLSGPGLTDAITGTDPLRDGLPLLDPAPLDAADALAVRTCSAVRAASEAMRGALRWHAVNAAREAAGKPPANVVLLRGCGGALDLPPFAARHGLRPVVVAPTRIIRGLARTLGMHVEDVPGTTGDYHTDLAAKARAVAGAVGLGEASTDAPGQAPQSEAPLPPATFAFLHVKAVDDAGHDGWRAGKLRLIEAADAMIGQLVRRLHARGAGAEGRPDVTLVVTGDHSTPVATLDHSAEPVPIAVAHLRHVAAIGGAEELERLAPLETIVLPAAHESLQDDWAASECADRSKASPAITFGDKVCALDEVSAASGSLGRFPGSELMGLLREFGGWVERVSETAERDASEADERVGV</sequence>
<comment type="function">
    <text evidence="2">Catalyzes the interconversion of 2-phosphoglycerate and 3-phosphoglycerate.</text>
</comment>
<dbReference type="SUPFAM" id="SSF53649">
    <property type="entry name" value="Alkaline phosphatase-like"/>
    <property type="match status" value="1"/>
</dbReference>